<dbReference type="RefSeq" id="XP_033605433.1">
    <property type="nucleotide sequence ID" value="XM_033743074.1"/>
</dbReference>
<dbReference type="AlphaFoldDB" id="A0A6A6WLD3"/>
<feature type="region of interest" description="Disordered" evidence="1">
    <location>
        <begin position="1"/>
        <end position="20"/>
    </location>
</feature>
<proteinExistence type="predicted"/>
<organism evidence="2 3">
    <name type="scientific">Pseudovirgaria hyperparasitica</name>
    <dbReference type="NCBI Taxonomy" id="470096"/>
    <lineage>
        <taxon>Eukaryota</taxon>
        <taxon>Fungi</taxon>
        <taxon>Dikarya</taxon>
        <taxon>Ascomycota</taxon>
        <taxon>Pezizomycotina</taxon>
        <taxon>Dothideomycetes</taxon>
        <taxon>Dothideomycetes incertae sedis</taxon>
        <taxon>Acrospermales</taxon>
        <taxon>Acrospermaceae</taxon>
        <taxon>Pseudovirgaria</taxon>
    </lineage>
</organism>
<evidence type="ECO:0000313" key="3">
    <source>
        <dbReference type="Proteomes" id="UP000799437"/>
    </source>
</evidence>
<name>A0A6A6WLD3_9PEZI</name>
<gene>
    <name evidence="2" type="ORF">EJ05DRAFT_471938</name>
</gene>
<dbReference type="Proteomes" id="UP000799437">
    <property type="component" value="Unassembled WGS sequence"/>
</dbReference>
<sequence length="59" mass="6620">MIGKFRRSMKNDKETKPHHISIPAKDPLAIVPPKKVCICTIKLRVDLEEVAISILVAKV</sequence>
<dbReference type="GeneID" id="54484128"/>
<reference evidence="2" key="1">
    <citation type="journal article" date="2020" name="Stud. Mycol.">
        <title>101 Dothideomycetes genomes: a test case for predicting lifestyles and emergence of pathogens.</title>
        <authorList>
            <person name="Haridas S."/>
            <person name="Albert R."/>
            <person name="Binder M."/>
            <person name="Bloem J."/>
            <person name="Labutti K."/>
            <person name="Salamov A."/>
            <person name="Andreopoulos B."/>
            <person name="Baker S."/>
            <person name="Barry K."/>
            <person name="Bills G."/>
            <person name="Bluhm B."/>
            <person name="Cannon C."/>
            <person name="Castanera R."/>
            <person name="Culley D."/>
            <person name="Daum C."/>
            <person name="Ezra D."/>
            <person name="Gonzalez J."/>
            <person name="Henrissat B."/>
            <person name="Kuo A."/>
            <person name="Liang C."/>
            <person name="Lipzen A."/>
            <person name="Lutzoni F."/>
            <person name="Magnuson J."/>
            <person name="Mondo S."/>
            <person name="Nolan M."/>
            <person name="Ohm R."/>
            <person name="Pangilinan J."/>
            <person name="Park H.-J."/>
            <person name="Ramirez L."/>
            <person name="Alfaro M."/>
            <person name="Sun H."/>
            <person name="Tritt A."/>
            <person name="Yoshinaga Y."/>
            <person name="Zwiers L.-H."/>
            <person name="Turgeon B."/>
            <person name="Goodwin S."/>
            <person name="Spatafora J."/>
            <person name="Crous P."/>
            <person name="Grigoriev I."/>
        </authorList>
    </citation>
    <scope>NUCLEOTIDE SEQUENCE</scope>
    <source>
        <strain evidence="2">CBS 121739</strain>
    </source>
</reference>
<protein>
    <submittedName>
        <fullName evidence="2">Uncharacterized protein</fullName>
    </submittedName>
</protein>
<dbReference type="EMBL" id="ML996565">
    <property type="protein sequence ID" value="KAF2762982.1"/>
    <property type="molecule type" value="Genomic_DNA"/>
</dbReference>
<evidence type="ECO:0000313" key="2">
    <source>
        <dbReference type="EMBL" id="KAF2762982.1"/>
    </source>
</evidence>
<accession>A0A6A6WLD3</accession>
<evidence type="ECO:0000256" key="1">
    <source>
        <dbReference type="SAM" id="MobiDB-lite"/>
    </source>
</evidence>
<keyword evidence="3" id="KW-1185">Reference proteome</keyword>